<sequence length="356" mass="40879">MPCLFAIPQVMVAGRGQIPATLHCSSLPRSGWQEQRSHQQACPGLCERPTHPSSFLFIYHRSLCVCRMLMASKELANFGQVRIYLDEDFTCAVKFTSCTTPCYSPPSCVCCCGTHSALTPIVCVWQALGNLYFVHNSLTNIKIWDFKVMCLLCVEKKYVSVEGKEVHSGNIERVSTKEKDKFPQEFFPEKVLYCSHLKTNNLTNIISSILLYVHKSSLPGVSQCKWSRKGFMRTRWCINDTQLDLVNVHLFHDISNFVAMERKITKQASPILVKCATNGDIVKMLYRDPANENKLREFDKELQAFQDQLFEFEVSFPPSYPYEEVEDRENTYMKTRCPAWCDRILLSKSARALVYK</sequence>
<dbReference type="InterPro" id="IPR039737">
    <property type="entry name" value="INPP5A"/>
</dbReference>
<protein>
    <recommendedName>
        <fullName evidence="1">inositol-polyphosphate 5-phosphatase</fullName>
        <ecNumber evidence="1">3.1.3.56</ecNumber>
    </recommendedName>
</protein>
<dbReference type="InterPro" id="IPR036691">
    <property type="entry name" value="Endo/exonu/phosph_ase_sf"/>
</dbReference>
<proteinExistence type="inferred from homology"/>
<dbReference type="SUPFAM" id="SSF56219">
    <property type="entry name" value="DNase I-like"/>
    <property type="match status" value="1"/>
</dbReference>
<reference evidence="5 6" key="1">
    <citation type="submission" date="2022-01" db="EMBL/GenBank/DDBJ databases">
        <title>A chromosomal length assembly of Cordylochernes scorpioides.</title>
        <authorList>
            <person name="Zeh D."/>
            <person name="Zeh J."/>
        </authorList>
    </citation>
    <scope>NUCLEOTIDE SEQUENCE [LARGE SCALE GENOMIC DNA]</scope>
    <source>
        <strain evidence="5">IN4F17</strain>
        <tissue evidence="5">Whole Body</tissue>
    </source>
</reference>
<dbReference type="PANTHER" id="PTHR12997:SF2">
    <property type="entry name" value="INOSITOL POLYPHOSPHATE-5-PHOSPHATASE A"/>
    <property type="match status" value="1"/>
</dbReference>
<comment type="similarity">
    <text evidence="3">Belongs to the inositol 1,4,5-trisphosphate 5-phosphatase type I family.</text>
</comment>
<feature type="non-terminal residue" evidence="5">
    <location>
        <position position="1"/>
    </location>
</feature>
<evidence type="ECO:0000313" key="5">
    <source>
        <dbReference type="EMBL" id="UYV60386.1"/>
    </source>
</evidence>
<dbReference type="InterPro" id="IPR000300">
    <property type="entry name" value="IPPc"/>
</dbReference>
<gene>
    <name evidence="5" type="ORF">LAZ67_1001013</name>
</gene>
<evidence type="ECO:0000256" key="2">
    <source>
        <dbReference type="ARBA" id="ARBA00022801"/>
    </source>
</evidence>
<keyword evidence="2" id="KW-0378">Hydrolase</keyword>
<dbReference type="Gene3D" id="3.60.10.10">
    <property type="entry name" value="Endonuclease/exonuclease/phosphatase"/>
    <property type="match status" value="2"/>
</dbReference>
<keyword evidence="6" id="KW-1185">Reference proteome</keyword>
<dbReference type="EC" id="3.1.3.56" evidence="1"/>
<evidence type="ECO:0000259" key="4">
    <source>
        <dbReference type="SMART" id="SM00128"/>
    </source>
</evidence>
<dbReference type="SMART" id="SM00128">
    <property type="entry name" value="IPPc"/>
    <property type="match status" value="1"/>
</dbReference>
<organism evidence="5 6">
    <name type="scientific">Cordylochernes scorpioides</name>
    <dbReference type="NCBI Taxonomy" id="51811"/>
    <lineage>
        <taxon>Eukaryota</taxon>
        <taxon>Metazoa</taxon>
        <taxon>Ecdysozoa</taxon>
        <taxon>Arthropoda</taxon>
        <taxon>Chelicerata</taxon>
        <taxon>Arachnida</taxon>
        <taxon>Pseudoscorpiones</taxon>
        <taxon>Cheliferoidea</taxon>
        <taxon>Chernetidae</taxon>
        <taxon>Cordylochernes</taxon>
    </lineage>
</organism>
<dbReference type="Proteomes" id="UP001235939">
    <property type="component" value="Chromosome 01"/>
</dbReference>
<dbReference type="Pfam" id="PF22669">
    <property type="entry name" value="Exo_endo_phos2"/>
    <property type="match status" value="1"/>
</dbReference>
<evidence type="ECO:0000256" key="1">
    <source>
        <dbReference type="ARBA" id="ARBA00012997"/>
    </source>
</evidence>
<evidence type="ECO:0000256" key="3">
    <source>
        <dbReference type="ARBA" id="ARBA00023599"/>
    </source>
</evidence>
<feature type="domain" description="Inositol polyphosphate-related phosphatase" evidence="4">
    <location>
        <begin position="116"/>
        <end position="356"/>
    </location>
</feature>
<dbReference type="PANTHER" id="PTHR12997">
    <property type="entry name" value="TYPE I INOSITOL-1,4,5-TRISPHOSPHATE 5-PHOSPHATASE"/>
    <property type="match status" value="1"/>
</dbReference>
<evidence type="ECO:0000313" key="6">
    <source>
        <dbReference type="Proteomes" id="UP001235939"/>
    </source>
</evidence>
<dbReference type="EMBL" id="CP092863">
    <property type="protein sequence ID" value="UYV60386.1"/>
    <property type="molecule type" value="Genomic_DNA"/>
</dbReference>
<name>A0ABY6JV35_9ARAC</name>
<accession>A0ABY6JV35</accession>